<organism evidence="1 2">
    <name type="scientific">Hymenobacter negativus</name>
    <dbReference type="NCBI Taxonomy" id="2795026"/>
    <lineage>
        <taxon>Bacteria</taxon>
        <taxon>Pseudomonadati</taxon>
        <taxon>Bacteroidota</taxon>
        <taxon>Cytophagia</taxon>
        <taxon>Cytophagales</taxon>
        <taxon>Hymenobacteraceae</taxon>
        <taxon>Hymenobacter</taxon>
    </lineage>
</organism>
<evidence type="ECO:0000313" key="1">
    <source>
        <dbReference type="EMBL" id="MBO2011435.1"/>
    </source>
</evidence>
<keyword evidence="2" id="KW-1185">Reference proteome</keyword>
<dbReference type="EMBL" id="JAGETZ010000011">
    <property type="protein sequence ID" value="MBO2011435.1"/>
    <property type="molecule type" value="Genomic_DNA"/>
</dbReference>
<name>A0ABS3QJK4_9BACT</name>
<accession>A0ABS3QJK4</accession>
<reference evidence="1 2" key="1">
    <citation type="submission" date="2021-03" db="EMBL/GenBank/DDBJ databases">
        <authorList>
            <person name="Kim M.K."/>
        </authorList>
    </citation>
    <scope>NUCLEOTIDE SEQUENCE [LARGE SCALE GENOMIC DNA]</scope>
    <source>
        <strain evidence="1 2">BT442</strain>
    </source>
</reference>
<dbReference type="Proteomes" id="UP000664369">
    <property type="component" value="Unassembled WGS sequence"/>
</dbReference>
<comment type="caution">
    <text evidence="1">The sequence shown here is derived from an EMBL/GenBank/DDBJ whole genome shotgun (WGS) entry which is preliminary data.</text>
</comment>
<protein>
    <recommendedName>
        <fullName evidence="3">DUF4369 domain-containing protein</fullName>
    </recommendedName>
</protein>
<evidence type="ECO:0000313" key="2">
    <source>
        <dbReference type="Proteomes" id="UP000664369"/>
    </source>
</evidence>
<sequence length="228" mass="25680">MLFALLFGFGFAHGQQLLRQEYSFIGRGLGVTKLRQSHDTLYFFQAYPAGLTGPGIAKAKALRVGDHFKIIAASRTGKFDVLKVEKLDTLKLTSTPYPETRYLLVILNRQSDNAIGFLPQRLGSTKAQIDTAKVSDEVMRKSFYFTYFSDAYMKKLAELKRVSTKEQAQQILDEMKSAEWKVVIEKYQKTNPPDFYGSGFISEFINLTCIKSGYSPIGAQMAINALLK</sequence>
<proteinExistence type="predicted"/>
<gene>
    <name evidence="1" type="ORF">J4E00_20390</name>
</gene>
<evidence type="ECO:0008006" key="3">
    <source>
        <dbReference type="Google" id="ProtNLM"/>
    </source>
</evidence>